<feature type="modified residue" description="4-aspartylphosphate" evidence="4">
    <location>
        <position position="541"/>
    </location>
</feature>
<comment type="catalytic activity">
    <reaction evidence="1">
        <text>ATP + protein L-histidine = ADP + protein N-phospho-L-histidine.</text>
        <dbReference type="EC" id="2.7.13.3"/>
    </reaction>
</comment>
<dbReference type="InterPro" id="IPR011006">
    <property type="entry name" value="CheY-like_superfamily"/>
</dbReference>
<dbReference type="PANTHER" id="PTHR43065:SF42">
    <property type="entry name" value="TWO-COMPONENT SENSOR PPRA"/>
    <property type="match status" value="1"/>
</dbReference>
<dbReference type="Pfam" id="PF08673">
    <property type="entry name" value="RsbU_N"/>
    <property type="match status" value="1"/>
</dbReference>
<evidence type="ECO:0000256" key="2">
    <source>
        <dbReference type="ARBA" id="ARBA00012438"/>
    </source>
</evidence>
<dbReference type="InterPro" id="IPR014787">
    <property type="entry name" value="PSer_Pase_RsbU_N"/>
</dbReference>
<dbReference type="EC" id="2.7.13.3" evidence="2"/>
<dbReference type="Gene3D" id="3.40.50.2300">
    <property type="match status" value="1"/>
</dbReference>
<dbReference type="PANTHER" id="PTHR43065">
    <property type="entry name" value="SENSOR HISTIDINE KINASE"/>
    <property type="match status" value="1"/>
</dbReference>
<dbReference type="Proteomes" id="UP001157133">
    <property type="component" value="Unassembled WGS sequence"/>
</dbReference>
<dbReference type="SMART" id="SM00388">
    <property type="entry name" value="HisKA"/>
    <property type="match status" value="1"/>
</dbReference>
<dbReference type="InterPro" id="IPR003594">
    <property type="entry name" value="HATPase_dom"/>
</dbReference>
<gene>
    <name evidence="7" type="ORF">theurythT_28600</name>
</gene>
<dbReference type="Gene3D" id="1.10.287.130">
    <property type="match status" value="1"/>
</dbReference>
<dbReference type="PROSITE" id="PS50109">
    <property type="entry name" value="HIS_KIN"/>
    <property type="match status" value="1"/>
</dbReference>
<dbReference type="SUPFAM" id="SSF55874">
    <property type="entry name" value="ATPase domain of HSP90 chaperone/DNA topoisomerase II/histidine kinase"/>
    <property type="match status" value="1"/>
</dbReference>
<dbReference type="InterPro" id="IPR017944">
    <property type="entry name" value="KaiA/RbsU_helical_domain_sf"/>
</dbReference>
<evidence type="ECO:0000259" key="5">
    <source>
        <dbReference type="PROSITE" id="PS50109"/>
    </source>
</evidence>
<dbReference type="PROSITE" id="PS50110">
    <property type="entry name" value="RESPONSE_REGULATORY"/>
    <property type="match status" value="1"/>
</dbReference>
<dbReference type="InterPro" id="IPR005467">
    <property type="entry name" value="His_kinase_dom"/>
</dbReference>
<dbReference type="Gene3D" id="1.10.1240.30">
    <property type="entry name" value="KaiA/RbsU domain"/>
    <property type="match status" value="1"/>
</dbReference>
<dbReference type="InterPro" id="IPR004358">
    <property type="entry name" value="Sig_transdc_His_kin-like_C"/>
</dbReference>
<dbReference type="InterPro" id="IPR003661">
    <property type="entry name" value="HisK_dim/P_dom"/>
</dbReference>
<dbReference type="Pfam" id="PF00512">
    <property type="entry name" value="HisKA"/>
    <property type="match status" value="1"/>
</dbReference>
<sequence length="611" mass="68555">MNKYLDRYRETYISHIATYITEGGEEILYFCSELGKQLAIENCSIEDVIAFHQSCLETLTCSSDSFDAQALIKSFDLLTEITVQQTLWLKRETSLKNQAQRMIRDVIEAMPHRIYWKDIKGYYLGCNSAYLRDLGIDSSDVIVGKSSKHTDLQSIHIDADVETESEILSGNLVSHIRERDLVITGDNSLPIKETIRPLINSEQELYGLICCYENLAELKEKEEENKILTNNLSQSQRVESIGRLAGGIAHDYNNMLAVIIGYSQLLERGLKSSELPPKFLGYLQHVLSAADKSKLLTEKLLTFSRKDIIKPEVVELGLHITNTLTTYSSIIDEDIVISIDAASKYWVFADSSHIDQVLLNLIVNARDAMLNTDSSTQKQINIVLRDSQSPHFVSLSIEDNGCGMTEQIKSQIFEPFFTTKKGIGTGLGLATVFTIISQYGGTVSANIEGEVGTEFIIEWPLHKAPPKHHENVSLDETCKQQHHFNNTEKNIVVLEDDKQVRDLLVSVLTTAGFCVFGFESSNLMFHEIAIKGIVVDLLLTDIILSETRNGKQISEQLLALHPRCKVVFVSGYSDDIISKRGIILDNIAHIQKPFSNAELVDIVTSRLLYSV</sequence>
<dbReference type="InterPro" id="IPR001789">
    <property type="entry name" value="Sig_transdc_resp-reg_receiver"/>
</dbReference>
<evidence type="ECO:0000259" key="6">
    <source>
        <dbReference type="PROSITE" id="PS50110"/>
    </source>
</evidence>
<organism evidence="7 8">
    <name type="scientific">Thalassotalea eurytherma</name>
    <dbReference type="NCBI Taxonomy" id="1144278"/>
    <lineage>
        <taxon>Bacteria</taxon>
        <taxon>Pseudomonadati</taxon>
        <taxon>Pseudomonadota</taxon>
        <taxon>Gammaproteobacteria</taxon>
        <taxon>Alteromonadales</taxon>
        <taxon>Colwelliaceae</taxon>
        <taxon>Thalassotalea</taxon>
    </lineage>
</organism>
<dbReference type="SUPFAM" id="SSF55785">
    <property type="entry name" value="PYP-like sensor domain (PAS domain)"/>
    <property type="match status" value="1"/>
</dbReference>
<dbReference type="InterPro" id="IPR035965">
    <property type="entry name" value="PAS-like_dom_sf"/>
</dbReference>
<dbReference type="SUPFAM" id="SSF47384">
    <property type="entry name" value="Homodimeric domain of signal transducing histidine kinase"/>
    <property type="match status" value="1"/>
</dbReference>
<dbReference type="Pfam" id="PF02518">
    <property type="entry name" value="HATPase_c"/>
    <property type="match status" value="1"/>
</dbReference>
<protein>
    <recommendedName>
        <fullName evidence="2">histidine kinase</fullName>
        <ecNumber evidence="2">2.7.13.3</ecNumber>
    </recommendedName>
</protein>
<accession>A0ABQ6H701</accession>
<dbReference type="SMART" id="SM00387">
    <property type="entry name" value="HATPase_c"/>
    <property type="match status" value="1"/>
</dbReference>
<evidence type="ECO:0000313" key="7">
    <source>
        <dbReference type="EMBL" id="GLX83407.1"/>
    </source>
</evidence>
<dbReference type="Gene3D" id="3.30.450.20">
    <property type="entry name" value="PAS domain"/>
    <property type="match status" value="1"/>
</dbReference>
<keyword evidence="3 4" id="KW-0597">Phosphoprotein</keyword>
<reference evidence="7 8" key="1">
    <citation type="submission" date="2023-03" db="EMBL/GenBank/DDBJ databases">
        <title>Draft genome sequence of Thalassotalea eurytherma JCM 18482T.</title>
        <authorList>
            <person name="Sawabe T."/>
        </authorList>
    </citation>
    <scope>NUCLEOTIDE SEQUENCE [LARGE SCALE GENOMIC DNA]</scope>
    <source>
        <strain evidence="7 8">JCM 18482</strain>
    </source>
</reference>
<dbReference type="InterPro" id="IPR036890">
    <property type="entry name" value="HATPase_C_sf"/>
</dbReference>
<dbReference type="PRINTS" id="PR00344">
    <property type="entry name" value="BCTRLSENSOR"/>
</dbReference>
<dbReference type="Pfam" id="PF00072">
    <property type="entry name" value="Response_reg"/>
    <property type="match status" value="1"/>
</dbReference>
<dbReference type="CDD" id="cd00082">
    <property type="entry name" value="HisKA"/>
    <property type="match status" value="1"/>
</dbReference>
<dbReference type="SUPFAM" id="SSF101215">
    <property type="entry name" value="KaiA/RbsU domain"/>
    <property type="match status" value="1"/>
</dbReference>
<evidence type="ECO:0000256" key="3">
    <source>
        <dbReference type="ARBA" id="ARBA00022553"/>
    </source>
</evidence>
<dbReference type="RefSeq" id="WP_284208840.1">
    <property type="nucleotide sequence ID" value="NZ_BSSU01000015.1"/>
</dbReference>
<evidence type="ECO:0000256" key="1">
    <source>
        <dbReference type="ARBA" id="ARBA00000085"/>
    </source>
</evidence>
<evidence type="ECO:0000313" key="8">
    <source>
        <dbReference type="Proteomes" id="UP001157133"/>
    </source>
</evidence>
<evidence type="ECO:0000256" key="4">
    <source>
        <dbReference type="PROSITE-ProRule" id="PRU00169"/>
    </source>
</evidence>
<dbReference type="InterPro" id="IPR036097">
    <property type="entry name" value="HisK_dim/P_sf"/>
</dbReference>
<keyword evidence="8" id="KW-1185">Reference proteome</keyword>
<comment type="caution">
    <text evidence="7">The sequence shown here is derived from an EMBL/GenBank/DDBJ whole genome shotgun (WGS) entry which is preliminary data.</text>
</comment>
<proteinExistence type="predicted"/>
<name>A0ABQ6H701_9GAMM</name>
<dbReference type="SUPFAM" id="SSF52172">
    <property type="entry name" value="CheY-like"/>
    <property type="match status" value="1"/>
</dbReference>
<dbReference type="Gene3D" id="3.30.565.10">
    <property type="entry name" value="Histidine kinase-like ATPase, C-terminal domain"/>
    <property type="match status" value="1"/>
</dbReference>
<feature type="domain" description="Response regulatory" evidence="6">
    <location>
        <begin position="490"/>
        <end position="607"/>
    </location>
</feature>
<feature type="domain" description="Histidine kinase" evidence="5">
    <location>
        <begin position="247"/>
        <end position="463"/>
    </location>
</feature>
<dbReference type="EMBL" id="BSSU01000015">
    <property type="protein sequence ID" value="GLX83407.1"/>
    <property type="molecule type" value="Genomic_DNA"/>
</dbReference>
<dbReference type="SMART" id="SM00448">
    <property type="entry name" value="REC"/>
    <property type="match status" value="1"/>
</dbReference>